<name>A0ABP9UP39_9BACT</name>
<evidence type="ECO:0008006" key="3">
    <source>
        <dbReference type="Google" id="ProtNLM"/>
    </source>
</evidence>
<protein>
    <recommendedName>
        <fullName evidence="3">Apea-like HEPN domain-containing protein</fullName>
    </recommendedName>
</protein>
<dbReference type="EMBL" id="BAABRI010000013">
    <property type="protein sequence ID" value="GAA5483330.1"/>
    <property type="molecule type" value="Genomic_DNA"/>
</dbReference>
<comment type="caution">
    <text evidence="1">The sequence shown here is derived from an EMBL/GenBank/DDBJ whole genome shotgun (WGS) entry which is preliminary data.</text>
</comment>
<keyword evidence="2" id="KW-1185">Reference proteome</keyword>
<reference evidence="1 2" key="1">
    <citation type="submission" date="2024-02" db="EMBL/GenBank/DDBJ databases">
        <title>Haloferula sargassicola NBRC 104335.</title>
        <authorList>
            <person name="Ichikawa N."/>
            <person name="Katano-Makiyama Y."/>
            <person name="Hidaka K."/>
        </authorList>
    </citation>
    <scope>NUCLEOTIDE SEQUENCE [LARGE SCALE GENOMIC DNA]</scope>
    <source>
        <strain evidence="1 2">NBRC 104335</strain>
    </source>
</reference>
<gene>
    <name evidence="1" type="ORF">Hsar01_02560</name>
</gene>
<dbReference type="Proteomes" id="UP001476282">
    <property type="component" value="Unassembled WGS sequence"/>
</dbReference>
<evidence type="ECO:0000313" key="1">
    <source>
        <dbReference type="EMBL" id="GAA5483330.1"/>
    </source>
</evidence>
<sequence length="318" mass="35256">MENESRAEDGNWYILLAGLPRFESSSVLAPGLGLRPLESPLSVFDLAAAGAVGFRGWAALEQFAHACTAEIESAKDADNTPGYDTLNRAWLTTGLLVLRGFTRLWGVACCGYSWNLIAGHQIRSSGQFKKQAASEGIDKAVFQPKHSLAPFRGNLLDYHLTCFVDAGCRNDAPNEADAEWIRNRFDTFNRLASDHEAFRFALEAAIDWRFAKEPRSAVARLWGGIEALFGVSSELVYRISLYSACLLAERGDPRKRKFGEVKRLYGLRSKVVHGEKLAEEKISQAMSDSFHLLRDLLLVAVERGKPITPEDVDDAIFS</sequence>
<evidence type="ECO:0000313" key="2">
    <source>
        <dbReference type="Proteomes" id="UP001476282"/>
    </source>
</evidence>
<dbReference type="RefSeq" id="WP_353567441.1">
    <property type="nucleotide sequence ID" value="NZ_BAABRI010000013.1"/>
</dbReference>
<accession>A0ABP9UP39</accession>
<proteinExistence type="predicted"/>
<organism evidence="1 2">
    <name type="scientific">Haloferula sargassicola</name>
    <dbReference type="NCBI Taxonomy" id="490096"/>
    <lineage>
        <taxon>Bacteria</taxon>
        <taxon>Pseudomonadati</taxon>
        <taxon>Verrucomicrobiota</taxon>
        <taxon>Verrucomicrobiia</taxon>
        <taxon>Verrucomicrobiales</taxon>
        <taxon>Verrucomicrobiaceae</taxon>
        <taxon>Haloferula</taxon>
    </lineage>
</organism>